<sequence length="608" mass="68670">MLQVSTGKFFNTEDMRETIHRGVLYSNFQIRPDGCIATQAGTLSAAARWRDVQTLVCEVIERQPNVWMGGMITSVGPDTFINDFAAVASFALERLFTPDHDLAVRLLTSERPPLGIPRLPRNYVSKTFDMDAPYDREAEARVANLFTDLLSLERKSFSAAMSAIRRYVTALHRLSDDLDLAYTLFVAAIESLVQKFHGTAPVWGDLDQRKRKPIDKALEDAESDVANAVRAAILSGEHVALGRRFREFSLDHVNNQFFRNGAAKSMLPPGKSDLTIALKNAYDIRSGYIHTLKAIPRLLASPHSLAEVMHVDGSPHLTFEGLARVARSVIHEFVRRAPRSKREEFDYQKDFPNLLTMPLAPSMWIHNAANLTADSAYVYLNGFLHEVEQQQLNPSAPVTDIRKVTEKIDNLLPALAKPEQRLPLVTLHYWFSHWLPADERKKAISRLGTFLGDLEGESAEAFFLYVYEGRLPPWPAKTCEDLLDKYFKFRYRDKRLNVGSLLGAAGLLAIAEKFRLAEQDREARRLIARAVEEFPGMARLWEFESRFGEELPPIGWWEVLLPEGVASAESKNMATGKTLSKLNARLRPSAKPRAPLHRRAVPQTRKRG</sequence>
<organism evidence="3 4">
    <name type="scientific">Paraburkholderia phenazinium</name>
    <dbReference type="NCBI Taxonomy" id="60549"/>
    <lineage>
        <taxon>Bacteria</taxon>
        <taxon>Pseudomonadati</taxon>
        <taxon>Pseudomonadota</taxon>
        <taxon>Betaproteobacteria</taxon>
        <taxon>Burkholderiales</taxon>
        <taxon>Burkholderiaceae</taxon>
        <taxon>Paraburkholderia</taxon>
    </lineage>
</organism>
<dbReference type="RefSeq" id="WP_090690611.1">
    <property type="nucleotide sequence ID" value="NZ_FNCJ01000017.1"/>
</dbReference>
<dbReference type="Proteomes" id="UP000199706">
    <property type="component" value="Unassembled WGS sequence"/>
</dbReference>
<evidence type="ECO:0000313" key="3">
    <source>
        <dbReference type="EMBL" id="SDI60430.1"/>
    </source>
</evidence>
<accession>A0A1G8LZ48</accession>
<dbReference type="OrthoDB" id="5142861at2"/>
<protein>
    <recommendedName>
        <fullName evidence="5">Apea-like HEPN domain-containing protein</fullName>
    </recommendedName>
</protein>
<evidence type="ECO:0008006" key="5">
    <source>
        <dbReference type="Google" id="ProtNLM"/>
    </source>
</evidence>
<proteinExistence type="predicted"/>
<evidence type="ECO:0000256" key="1">
    <source>
        <dbReference type="SAM" id="MobiDB-lite"/>
    </source>
</evidence>
<gene>
    <name evidence="2" type="ORF">SAMN05216466_117165</name>
    <name evidence="3" type="ORF">SAMN05216466_12774</name>
</gene>
<name>A0A1G8LZ48_9BURK</name>
<evidence type="ECO:0000313" key="2">
    <source>
        <dbReference type="EMBL" id="SDI13108.1"/>
    </source>
</evidence>
<feature type="region of interest" description="Disordered" evidence="1">
    <location>
        <begin position="572"/>
        <end position="608"/>
    </location>
</feature>
<feature type="compositionally biased region" description="Polar residues" evidence="1">
    <location>
        <begin position="572"/>
        <end position="581"/>
    </location>
</feature>
<dbReference type="EMBL" id="FNCJ01000017">
    <property type="protein sequence ID" value="SDI13108.1"/>
    <property type="molecule type" value="Genomic_DNA"/>
</dbReference>
<reference evidence="3 4" key="1">
    <citation type="submission" date="2016-10" db="EMBL/GenBank/DDBJ databases">
        <authorList>
            <person name="de Groot N.N."/>
        </authorList>
    </citation>
    <scope>NUCLEOTIDE SEQUENCE [LARGE SCALE GENOMIC DNA]</scope>
    <source>
        <strain evidence="3 4">LMG 2247</strain>
    </source>
</reference>
<feature type="compositionally biased region" description="Basic residues" evidence="1">
    <location>
        <begin position="588"/>
        <end position="608"/>
    </location>
</feature>
<evidence type="ECO:0000313" key="4">
    <source>
        <dbReference type="Proteomes" id="UP000199706"/>
    </source>
</evidence>
<dbReference type="EMBL" id="FNCJ01000027">
    <property type="protein sequence ID" value="SDI60430.1"/>
    <property type="molecule type" value="Genomic_DNA"/>
</dbReference>
<dbReference type="AlphaFoldDB" id="A0A1G8LZ48"/>